<evidence type="ECO:0008006" key="4">
    <source>
        <dbReference type="Google" id="ProtNLM"/>
    </source>
</evidence>
<dbReference type="InterPro" id="IPR008780">
    <property type="entry name" value="Plasmodium_Vir"/>
</dbReference>
<protein>
    <recommendedName>
        <fullName evidence="4">VIR protein</fullName>
    </recommendedName>
</protein>
<proteinExistence type="predicted"/>
<name>A0A0J9T2B3_PLAV1</name>
<feature type="region of interest" description="Disordered" evidence="1">
    <location>
        <begin position="194"/>
        <end position="227"/>
    </location>
</feature>
<evidence type="ECO:0000313" key="2">
    <source>
        <dbReference type="EMBL" id="KMZ88732.1"/>
    </source>
</evidence>
<evidence type="ECO:0000313" key="3">
    <source>
        <dbReference type="Proteomes" id="UP000053327"/>
    </source>
</evidence>
<organism evidence="2 3">
    <name type="scientific">Plasmodium vivax (strain Brazil I)</name>
    <dbReference type="NCBI Taxonomy" id="1033975"/>
    <lineage>
        <taxon>Eukaryota</taxon>
        <taxon>Sar</taxon>
        <taxon>Alveolata</taxon>
        <taxon>Apicomplexa</taxon>
        <taxon>Aconoidasida</taxon>
        <taxon>Haemosporida</taxon>
        <taxon>Plasmodiidae</taxon>
        <taxon>Plasmodium</taxon>
        <taxon>Plasmodium (Plasmodium)</taxon>
    </lineage>
</organism>
<accession>A0A0J9T2B3</accession>
<dbReference type="Pfam" id="PF05795">
    <property type="entry name" value="Plasmodium_Vir"/>
    <property type="match status" value="2"/>
</dbReference>
<dbReference type="AlphaFoldDB" id="A0A0J9T2B3"/>
<sequence length="313" mass="36342">MDNDFLNLDNYDIICKKQLTSNKELRMIPICKKYLRFLDNSKVWGDSDAEYDVSLLLNYWIYDKISSIYSITDIDEISIYFGSLQGIWDHFKDSRYRELYYHKFKPNEKILKEEDWEKRKELNEYYVNYDTLYKTARGYSEKCEEYYLKIKEMISVYKYFEEKCSSDEYKCPGVFHKCTEKNLESELKKLPCHQKMKGRTVSTSDDGSSRQLPGSAEGPTDPADGPALEAVTQLGSGDSGIREKVTNSVLGAAPVLLTATALYRYTPLGPWIRRFRGGRTNSMNAMDSFSPYTEETGNMFPEDTANYISYQPI</sequence>
<reference evidence="2 3" key="1">
    <citation type="submission" date="2011-08" db="EMBL/GenBank/DDBJ databases">
        <title>The Genome Sequence of Plasmodium vivax Brazil I.</title>
        <authorList>
            <consortium name="The Broad Institute Genome Sequencing Platform"/>
            <consortium name="The Broad Institute Genome Sequencing Center for Infectious Disease"/>
            <person name="Neafsey D."/>
            <person name="Carlton J."/>
            <person name="Barnwell J."/>
            <person name="Collins W."/>
            <person name="Escalante A."/>
            <person name="Mullikin J."/>
            <person name="Saul A."/>
            <person name="Guigo R."/>
            <person name="Camara F."/>
            <person name="Young S.K."/>
            <person name="Zeng Q."/>
            <person name="Gargeya S."/>
            <person name="Fitzgerald M."/>
            <person name="Haas B."/>
            <person name="Abouelleil A."/>
            <person name="Alvarado L."/>
            <person name="Arachchi H.M."/>
            <person name="Berlin A."/>
            <person name="Brown A."/>
            <person name="Chapman S.B."/>
            <person name="Chen Z."/>
            <person name="Dunbar C."/>
            <person name="Freedman E."/>
            <person name="Gearin G."/>
            <person name="Gellesch M."/>
            <person name="Goldberg J."/>
            <person name="Griggs A."/>
            <person name="Gujja S."/>
            <person name="Heiman D."/>
            <person name="Howarth C."/>
            <person name="Larson L."/>
            <person name="Lui A."/>
            <person name="MacDonald P.J.P."/>
            <person name="Montmayeur A."/>
            <person name="Murphy C."/>
            <person name="Neiman D."/>
            <person name="Pearson M."/>
            <person name="Priest M."/>
            <person name="Roberts A."/>
            <person name="Saif S."/>
            <person name="Shea T."/>
            <person name="Shenoy N."/>
            <person name="Sisk P."/>
            <person name="Stolte C."/>
            <person name="Sykes S."/>
            <person name="Wortman J."/>
            <person name="Nusbaum C."/>
            <person name="Birren B."/>
        </authorList>
    </citation>
    <scope>NUCLEOTIDE SEQUENCE [LARGE SCALE GENOMIC DNA]</scope>
    <source>
        <strain evidence="2 3">Brazil I</strain>
    </source>
</reference>
<dbReference type="Proteomes" id="UP000053327">
    <property type="component" value="Unassembled WGS sequence"/>
</dbReference>
<dbReference type="EMBL" id="KQ234755">
    <property type="protein sequence ID" value="KMZ88732.1"/>
    <property type="molecule type" value="Genomic_DNA"/>
</dbReference>
<gene>
    <name evidence="2" type="ORF">PVBG_05678</name>
</gene>
<feature type="compositionally biased region" description="Polar residues" evidence="1">
    <location>
        <begin position="200"/>
        <end position="212"/>
    </location>
</feature>
<dbReference type="OrthoDB" id="388934at2759"/>
<evidence type="ECO:0000256" key="1">
    <source>
        <dbReference type="SAM" id="MobiDB-lite"/>
    </source>
</evidence>